<keyword evidence="1" id="KW-0472">Membrane</keyword>
<sequence>MFELEAEIKTPSHMIVYRNYFIISMCACVCILIIVFFYDMYRAYQLTLEH</sequence>
<evidence type="ECO:0000313" key="2">
    <source>
        <dbReference type="EMBL" id="QHS87466.1"/>
    </source>
</evidence>
<proteinExistence type="predicted"/>
<evidence type="ECO:0000256" key="1">
    <source>
        <dbReference type="SAM" id="Phobius"/>
    </source>
</evidence>
<name>A0A6C0B5V3_9ZZZZ</name>
<organism evidence="2">
    <name type="scientific">viral metagenome</name>
    <dbReference type="NCBI Taxonomy" id="1070528"/>
    <lineage>
        <taxon>unclassified sequences</taxon>
        <taxon>metagenomes</taxon>
        <taxon>organismal metagenomes</taxon>
    </lineage>
</organism>
<reference evidence="2" key="1">
    <citation type="journal article" date="2020" name="Nature">
        <title>Giant virus diversity and host interactions through global metagenomics.</title>
        <authorList>
            <person name="Schulz F."/>
            <person name="Roux S."/>
            <person name="Paez-Espino D."/>
            <person name="Jungbluth S."/>
            <person name="Walsh D.A."/>
            <person name="Denef V.J."/>
            <person name="McMahon K.D."/>
            <person name="Konstantinidis K.T."/>
            <person name="Eloe-Fadrosh E.A."/>
            <person name="Kyrpides N.C."/>
            <person name="Woyke T."/>
        </authorList>
    </citation>
    <scope>NUCLEOTIDE SEQUENCE</scope>
    <source>
        <strain evidence="2">GVMAG-M-3300010157-4</strain>
    </source>
</reference>
<keyword evidence="1" id="KW-1133">Transmembrane helix</keyword>
<protein>
    <submittedName>
        <fullName evidence="2">Uncharacterized protein</fullName>
    </submittedName>
</protein>
<dbReference type="EMBL" id="MN739081">
    <property type="protein sequence ID" value="QHS87466.1"/>
    <property type="molecule type" value="Genomic_DNA"/>
</dbReference>
<keyword evidence="1" id="KW-0812">Transmembrane</keyword>
<feature type="transmembrane region" description="Helical" evidence="1">
    <location>
        <begin position="20"/>
        <end position="38"/>
    </location>
</feature>
<accession>A0A6C0B5V3</accession>
<dbReference type="AlphaFoldDB" id="A0A6C0B5V3"/>